<organism evidence="1 2">
    <name type="scientific">Flagellimonas pacifica</name>
    <dbReference type="NCBI Taxonomy" id="1247520"/>
    <lineage>
        <taxon>Bacteria</taxon>
        <taxon>Pseudomonadati</taxon>
        <taxon>Bacteroidota</taxon>
        <taxon>Flavobacteriia</taxon>
        <taxon>Flavobacteriales</taxon>
        <taxon>Flavobacteriaceae</taxon>
        <taxon>Flagellimonas</taxon>
    </lineage>
</organism>
<gene>
    <name evidence="1" type="ORF">SAMN06265377_1744</name>
</gene>
<reference evidence="2" key="1">
    <citation type="submission" date="2017-09" db="EMBL/GenBank/DDBJ databases">
        <authorList>
            <person name="Varghese N."/>
            <person name="Submissions S."/>
        </authorList>
    </citation>
    <scope>NUCLEOTIDE SEQUENCE [LARGE SCALE GENOMIC DNA]</scope>
    <source>
        <strain evidence="2">DSM 25885</strain>
    </source>
</reference>
<dbReference type="Proteomes" id="UP000219048">
    <property type="component" value="Unassembled WGS sequence"/>
</dbReference>
<dbReference type="EMBL" id="OBEH01000002">
    <property type="protein sequence ID" value="SNY99929.1"/>
    <property type="molecule type" value="Genomic_DNA"/>
</dbReference>
<evidence type="ECO:0000313" key="1">
    <source>
        <dbReference type="EMBL" id="SNY99929.1"/>
    </source>
</evidence>
<sequence>MQEIIPFHTHFAATPLPFRQKEYSITFLKKLLERKKSKKIGLKNFAFTKAKLHNAEHYSTNAYG</sequence>
<evidence type="ECO:0000313" key="2">
    <source>
        <dbReference type="Proteomes" id="UP000219048"/>
    </source>
</evidence>
<accession>A0A285MRW1</accession>
<name>A0A285MRW1_9FLAO</name>
<protein>
    <submittedName>
        <fullName evidence="1">Uncharacterized protein</fullName>
    </submittedName>
</protein>
<proteinExistence type="predicted"/>
<keyword evidence="2" id="KW-1185">Reference proteome</keyword>
<dbReference type="AlphaFoldDB" id="A0A285MRW1"/>